<dbReference type="Gene3D" id="1.10.10.10">
    <property type="entry name" value="Winged helix-like DNA-binding domain superfamily/Winged helix DNA-binding domain"/>
    <property type="match status" value="1"/>
</dbReference>
<evidence type="ECO:0000256" key="4">
    <source>
        <dbReference type="ARBA" id="ARBA00023163"/>
    </source>
</evidence>
<keyword evidence="2" id="KW-0805">Transcription regulation</keyword>
<dbReference type="PANTHER" id="PTHR30118">
    <property type="entry name" value="HTH-TYPE TRANSCRIPTIONAL REGULATOR LEUO-RELATED"/>
    <property type="match status" value="1"/>
</dbReference>
<keyword evidence="7" id="KW-1185">Reference proteome</keyword>
<dbReference type="Pfam" id="PF00126">
    <property type="entry name" value="HTH_1"/>
    <property type="match status" value="1"/>
</dbReference>
<dbReference type="InterPro" id="IPR050389">
    <property type="entry name" value="LysR-type_TF"/>
</dbReference>
<dbReference type="SUPFAM" id="SSF53850">
    <property type="entry name" value="Periplasmic binding protein-like II"/>
    <property type="match status" value="1"/>
</dbReference>
<evidence type="ECO:0000313" key="6">
    <source>
        <dbReference type="EMBL" id="MEL1264846.1"/>
    </source>
</evidence>
<comment type="caution">
    <text evidence="6">The sequence shown here is derived from an EMBL/GenBank/DDBJ whole genome shotgun (WGS) entry which is preliminary data.</text>
</comment>
<dbReference type="Proteomes" id="UP001459204">
    <property type="component" value="Unassembled WGS sequence"/>
</dbReference>
<reference evidence="6 7" key="1">
    <citation type="submission" date="2024-04" db="EMBL/GenBank/DDBJ databases">
        <title>Draft genome sequence of Pseudoxanthomonas putridarboris WD12.</title>
        <authorList>
            <person name="Oh J."/>
        </authorList>
    </citation>
    <scope>NUCLEOTIDE SEQUENCE [LARGE SCALE GENOMIC DNA]</scope>
    <source>
        <strain evidence="6 7">WD12</strain>
    </source>
</reference>
<evidence type="ECO:0000259" key="5">
    <source>
        <dbReference type="PROSITE" id="PS50931"/>
    </source>
</evidence>
<dbReference type="InterPro" id="IPR005119">
    <property type="entry name" value="LysR_subst-bd"/>
</dbReference>
<dbReference type="SUPFAM" id="SSF46785">
    <property type="entry name" value="Winged helix' DNA-binding domain"/>
    <property type="match status" value="1"/>
</dbReference>
<comment type="similarity">
    <text evidence="1">Belongs to the LysR transcriptional regulatory family.</text>
</comment>
<gene>
    <name evidence="6" type="ORF">AAD027_10770</name>
</gene>
<evidence type="ECO:0000256" key="3">
    <source>
        <dbReference type="ARBA" id="ARBA00023125"/>
    </source>
</evidence>
<dbReference type="PROSITE" id="PS50931">
    <property type="entry name" value="HTH_LYSR"/>
    <property type="match status" value="1"/>
</dbReference>
<evidence type="ECO:0000256" key="1">
    <source>
        <dbReference type="ARBA" id="ARBA00009437"/>
    </source>
</evidence>
<evidence type="ECO:0000313" key="7">
    <source>
        <dbReference type="Proteomes" id="UP001459204"/>
    </source>
</evidence>
<dbReference type="Pfam" id="PF03466">
    <property type="entry name" value="LysR_substrate"/>
    <property type="match status" value="1"/>
</dbReference>
<keyword evidence="3" id="KW-0238">DNA-binding</keyword>
<feature type="domain" description="HTH lysR-type" evidence="5">
    <location>
        <begin position="4"/>
        <end position="61"/>
    </location>
</feature>
<evidence type="ECO:0000256" key="2">
    <source>
        <dbReference type="ARBA" id="ARBA00023015"/>
    </source>
</evidence>
<dbReference type="PANTHER" id="PTHR30118:SF15">
    <property type="entry name" value="TRANSCRIPTIONAL REGULATORY PROTEIN"/>
    <property type="match status" value="1"/>
</dbReference>
<name>A0ABU9J1S1_9GAMM</name>
<sequence>MRRIDLNLFRVFESVMRHRSIVGASRDLRITPSAVSHALTRLRATLEDPLFVASEGGMEPTARALELAPRIREGLAHIDQAIFPARFVPALARRTFRIAMSEYSASTLLPGLVKTVREQAPGIDIRIFPFSRTDTMRHLDDARIDLVVGWFTDLPERLRRRRLWEDRETIVVRNGHPLAGCRVTQEDLLRFPHVVIELTGSGEHHDSGFLVERGASRRVWIERVLLGGCEDGGAAQGRVAVSIPHYAVVVPILAGSDLVATLPASYAAPHIRAGDIVALELPFEPVTGHLDAIWHQRSDDDEALQWLVSAAASVPGANA</sequence>
<organism evidence="6 7">
    <name type="scientific">Pseudoxanthomonas putridarboris</name>
    <dbReference type="NCBI Taxonomy" id="752605"/>
    <lineage>
        <taxon>Bacteria</taxon>
        <taxon>Pseudomonadati</taxon>
        <taxon>Pseudomonadota</taxon>
        <taxon>Gammaproteobacteria</taxon>
        <taxon>Lysobacterales</taxon>
        <taxon>Lysobacteraceae</taxon>
        <taxon>Pseudoxanthomonas</taxon>
    </lineage>
</organism>
<proteinExistence type="inferred from homology"/>
<dbReference type="Gene3D" id="3.40.190.10">
    <property type="entry name" value="Periplasmic binding protein-like II"/>
    <property type="match status" value="2"/>
</dbReference>
<dbReference type="InterPro" id="IPR000847">
    <property type="entry name" value="LysR_HTH_N"/>
</dbReference>
<accession>A0ABU9J1S1</accession>
<protein>
    <submittedName>
        <fullName evidence="6">LysR family transcriptional regulator</fullName>
    </submittedName>
</protein>
<dbReference type="InterPro" id="IPR036390">
    <property type="entry name" value="WH_DNA-bd_sf"/>
</dbReference>
<keyword evidence="4" id="KW-0804">Transcription</keyword>
<dbReference type="EMBL" id="JBBWWT010000004">
    <property type="protein sequence ID" value="MEL1264846.1"/>
    <property type="molecule type" value="Genomic_DNA"/>
</dbReference>
<dbReference type="InterPro" id="IPR036388">
    <property type="entry name" value="WH-like_DNA-bd_sf"/>
</dbReference>